<name>A0A137NZP9_CONC2</name>
<reference evidence="1 2" key="1">
    <citation type="journal article" date="2015" name="Genome Biol. Evol.">
        <title>Phylogenomic analyses indicate that early fungi evolved digesting cell walls of algal ancestors of land plants.</title>
        <authorList>
            <person name="Chang Y."/>
            <person name="Wang S."/>
            <person name="Sekimoto S."/>
            <person name="Aerts A.L."/>
            <person name="Choi C."/>
            <person name="Clum A."/>
            <person name="LaButti K.M."/>
            <person name="Lindquist E.A."/>
            <person name="Yee Ngan C."/>
            <person name="Ohm R.A."/>
            <person name="Salamov A.A."/>
            <person name="Grigoriev I.V."/>
            <person name="Spatafora J.W."/>
            <person name="Berbee M.L."/>
        </authorList>
    </citation>
    <scope>NUCLEOTIDE SEQUENCE [LARGE SCALE GENOMIC DNA]</scope>
    <source>
        <strain evidence="1 2">NRRL 28638</strain>
    </source>
</reference>
<keyword evidence="2" id="KW-1185">Reference proteome</keyword>
<dbReference type="OrthoDB" id="10475185at2759"/>
<sequence>MKKDCRDLQHSTAPRFASANHLTVQRKDGKIVKIYDRYYQTYGYPNKYLFDDVQNNLKNTEFKIETINPEFNFARERCNKYGKLNISSAVLIQPEHGGTAYKDMNFYCVEHYSRGFELASERGIDLDKNFYDIAKRNLVKELNVEPEALKLFDIKGIIISDNESFIYLYTINNWNTVKKYIPENIEDKNLIRSSFCDYSLLKGWSQWHIERYYELSKV</sequence>
<evidence type="ECO:0000313" key="1">
    <source>
        <dbReference type="EMBL" id="KXN68059.1"/>
    </source>
</evidence>
<evidence type="ECO:0000313" key="2">
    <source>
        <dbReference type="Proteomes" id="UP000070444"/>
    </source>
</evidence>
<proteinExistence type="predicted"/>
<dbReference type="Proteomes" id="UP000070444">
    <property type="component" value="Unassembled WGS sequence"/>
</dbReference>
<protein>
    <submittedName>
        <fullName evidence="1">Uncharacterized protein</fullName>
    </submittedName>
</protein>
<dbReference type="AlphaFoldDB" id="A0A137NZP9"/>
<gene>
    <name evidence="1" type="ORF">CONCODRAFT_72538</name>
</gene>
<organism evidence="1 2">
    <name type="scientific">Conidiobolus coronatus (strain ATCC 28846 / CBS 209.66 / NRRL 28638)</name>
    <name type="common">Delacroixia coronata</name>
    <dbReference type="NCBI Taxonomy" id="796925"/>
    <lineage>
        <taxon>Eukaryota</taxon>
        <taxon>Fungi</taxon>
        <taxon>Fungi incertae sedis</taxon>
        <taxon>Zoopagomycota</taxon>
        <taxon>Entomophthoromycotina</taxon>
        <taxon>Entomophthoromycetes</taxon>
        <taxon>Entomophthorales</taxon>
        <taxon>Ancylistaceae</taxon>
        <taxon>Conidiobolus</taxon>
    </lineage>
</organism>
<accession>A0A137NZP9</accession>
<dbReference type="EMBL" id="KQ964598">
    <property type="protein sequence ID" value="KXN68059.1"/>
    <property type="molecule type" value="Genomic_DNA"/>
</dbReference>